<name>A0A9P1BLZ0_9DINO</name>
<evidence type="ECO:0000313" key="6">
    <source>
        <dbReference type="Proteomes" id="UP001152797"/>
    </source>
</evidence>
<evidence type="ECO:0000313" key="5">
    <source>
        <dbReference type="EMBL" id="CAL4763074.1"/>
    </source>
</evidence>
<comment type="similarity">
    <text evidence="1">Belongs to the CCR4/nocturin family.</text>
</comment>
<dbReference type="EMBL" id="CAMXCT010000224">
    <property type="protein sequence ID" value="CAI3975762.1"/>
    <property type="molecule type" value="Genomic_DNA"/>
</dbReference>
<feature type="region of interest" description="Disordered" evidence="3">
    <location>
        <begin position="485"/>
        <end position="506"/>
    </location>
</feature>
<dbReference type="GO" id="GO:0006139">
    <property type="term" value="P:nucleobase-containing compound metabolic process"/>
    <property type="evidence" value="ECO:0007669"/>
    <property type="project" value="UniProtKB-ARBA"/>
</dbReference>
<dbReference type="EMBL" id="CAMXCT030000224">
    <property type="protein sequence ID" value="CAL4763074.1"/>
    <property type="molecule type" value="Genomic_DNA"/>
</dbReference>
<protein>
    <submittedName>
        <fullName evidence="5">ABC transporter G family member 22</fullName>
    </submittedName>
</protein>
<reference evidence="4" key="1">
    <citation type="submission" date="2022-10" db="EMBL/GenBank/DDBJ databases">
        <authorList>
            <person name="Chen Y."/>
            <person name="Dougan E. K."/>
            <person name="Chan C."/>
            <person name="Rhodes N."/>
            <person name="Thang M."/>
        </authorList>
    </citation>
    <scope>NUCLEOTIDE SEQUENCE</scope>
</reference>
<dbReference type="SUPFAM" id="SSF56219">
    <property type="entry name" value="DNase I-like"/>
    <property type="match status" value="1"/>
</dbReference>
<evidence type="ECO:0000256" key="1">
    <source>
        <dbReference type="ARBA" id="ARBA00010774"/>
    </source>
</evidence>
<dbReference type="EMBL" id="CAMXCT020000224">
    <property type="protein sequence ID" value="CAL1129137.1"/>
    <property type="molecule type" value="Genomic_DNA"/>
</dbReference>
<gene>
    <name evidence="4" type="ORF">C1SCF055_LOCUS4043</name>
</gene>
<evidence type="ECO:0000256" key="3">
    <source>
        <dbReference type="SAM" id="MobiDB-lite"/>
    </source>
</evidence>
<dbReference type="InterPro" id="IPR050410">
    <property type="entry name" value="CCR4/nocturin_mRNA_transcr"/>
</dbReference>
<keyword evidence="6" id="KW-1185">Reference proteome</keyword>
<keyword evidence="2" id="KW-0378">Hydrolase</keyword>
<sequence length="1307" mass="146679">MASALGAAKAAPSPETYKSRAREAMKADVVHPKFLDDAHWVQLWRKHFEASALLDGEVPFERPMDETFQDSNLRVLQWNLLAEGLVPEGFMMPLVSRNHVDRSDQFLQKLLESGRPEDLRTAAKLSSQGYRSYVWREGEEGEHEVMWEEFARMACNMVLAMKGLPPSQKEERGLDLKKKYNPDLSGEQTGQLTVNEKAVVGPEHRVLRVVWFVSLLKPDVICFQEVDNFSFLASELKQLGYACSSSNAKEYQPLKDREGSYRASRGERLVQSQWSFAPKSGWKRGKSTARHFLEKRVKDGGHKAKFDGKEWPIDDDGQAIFWREDRFDIIGDPEFLVLPGDKDIDSYLDGNSDEPGCSQSDQAAVRVLLQFKDLDHRLHRQQFYVCTTHLSSGTDNEVHRIQQLHHLGRRWARSGLPEIWSLDANTEVDFEDMDMSQGSQVPIPEESNALQSFMQNNDLRSVWNSFYSSTRDIWDPPVSVWKMRGSASAQPKKVGEESKRYDSAKSRPVRTKAVSVSAQAFCVSDYAPRLPQTRSTNSSAFAAWHADRLASKRRADRCSGLIKQATAVPISLPHRLRNHGPGSTVEETDCTGDRIVMLAQRSDVQAVRHISKKLYKTLGRTPEFMKWCLLAQRLYDPISLERVFVPFVLENQAFTKKNLTRLHKHLEAACGDSFSLVSNPTGSAAAFSGPTTPDLWQEQLDKKFVFEDFLVQCRSDQIAGGTKPWNFFMLTSEVVGQLGYFIGVIDKWALDVWAPMIRDVLRKNMVLRRRDEDPLSDDASAVLFPDAETAGMLAFFLCKGTTMSFPVKVLSTVELPPGFTYVDCATSPVDYWACHEANVPKASIVDGKLEVHICSLSMKTGAEVLAARDVAPRKQFLQAIDLEIAVKSQELSSLNAQRKRLQGSDGDGDGEHEQEAKKAKQVGCRLYSYDFKSSNSIHRAGPIHGDAPACLATFRAYKPSPRCQHIGTEEGDEKRAAGALERVLVADCYGQVNNFRMARDPADRDWLALMPNELLPSDHLPIVWDFHLNVGSPRWEPIVLVSCAEQLFTQLKAQVLQDDPSLTDIEEFFKPLYLGGLQARKMDENQSDVAFEVFNLLKMFSHEAKAVLHYEVSETYSKLESFRERMIKATGRHQSKATYESSLVQALLFSAAAIVAAGPWVGARLFGEMKSTITLAAMRCVLRTLTAAPCLDPNFVEVMSEGQLWALLAQLSAIINPNCPHIVKAFDQNGMMTLQEMDALLGEIGEQLACRRSPSAPALCVLRCINWRKCATGTHVAAAVKMLMQAIESGKIPFLEQHIFSAGDRME</sequence>
<dbReference type="Gene3D" id="3.60.10.10">
    <property type="entry name" value="Endonuclease/exonuclease/phosphatase"/>
    <property type="match status" value="1"/>
</dbReference>
<reference evidence="5 6" key="2">
    <citation type="submission" date="2024-05" db="EMBL/GenBank/DDBJ databases">
        <authorList>
            <person name="Chen Y."/>
            <person name="Shah S."/>
            <person name="Dougan E. K."/>
            <person name="Thang M."/>
            <person name="Chan C."/>
        </authorList>
    </citation>
    <scope>NUCLEOTIDE SEQUENCE [LARGE SCALE GENOMIC DNA]</scope>
</reference>
<dbReference type="PANTHER" id="PTHR12121:SF45">
    <property type="entry name" value="NOCTURNIN"/>
    <property type="match status" value="1"/>
</dbReference>
<comment type="caution">
    <text evidence="4">The sequence shown here is derived from an EMBL/GenBank/DDBJ whole genome shotgun (WGS) entry which is preliminary data.</text>
</comment>
<organism evidence="4">
    <name type="scientific">Cladocopium goreaui</name>
    <dbReference type="NCBI Taxonomy" id="2562237"/>
    <lineage>
        <taxon>Eukaryota</taxon>
        <taxon>Sar</taxon>
        <taxon>Alveolata</taxon>
        <taxon>Dinophyceae</taxon>
        <taxon>Suessiales</taxon>
        <taxon>Symbiodiniaceae</taxon>
        <taxon>Cladocopium</taxon>
    </lineage>
</organism>
<evidence type="ECO:0000256" key="2">
    <source>
        <dbReference type="ARBA" id="ARBA00022801"/>
    </source>
</evidence>
<dbReference type="GO" id="GO:0000175">
    <property type="term" value="F:3'-5'-RNA exonuclease activity"/>
    <property type="evidence" value="ECO:0007669"/>
    <property type="project" value="TreeGrafter"/>
</dbReference>
<feature type="compositionally biased region" description="Basic and acidic residues" evidence="3">
    <location>
        <begin position="909"/>
        <end position="918"/>
    </location>
</feature>
<dbReference type="OrthoDB" id="428821at2759"/>
<proteinExistence type="inferred from homology"/>
<feature type="compositionally biased region" description="Basic and acidic residues" evidence="3">
    <location>
        <begin position="493"/>
        <end position="505"/>
    </location>
</feature>
<feature type="region of interest" description="Disordered" evidence="3">
    <location>
        <begin position="896"/>
        <end position="919"/>
    </location>
</feature>
<accession>A0A9P1BLZ0</accession>
<feature type="non-terminal residue" evidence="4">
    <location>
        <position position="1307"/>
    </location>
</feature>
<dbReference type="Proteomes" id="UP001152797">
    <property type="component" value="Unassembled WGS sequence"/>
</dbReference>
<dbReference type="PANTHER" id="PTHR12121">
    <property type="entry name" value="CARBON CATABOLITE REPRESSOR PROTEIN 4"/>
    <property type="match status" value="1"/>
</dbReference>
<dbReference type="InterPro" id="IPR036691">
    <property type="entry name" value="Endo/exonu/phosph_ase_sf"/>
</dbReference>
<evidence type="ECO:0000313" key="4">
    <source>
        <dbReference type="EMBL" id="CAI3975762.1"/>
    </source>
</evidence>